<evidence type="ECO:0000256" key="2">
    <source>
        <dbReference type="ARBA" id="ARBA00009347"/>
    </source>
</evidence>
<comment type="similarity">
    <text evidence="2 6">Belongs to the acyl-CoA dehydrogenase family.</text>
</comment>
<evidence type="ECO:0000256" key="1">
    <source>
        <dbReference type="ARBA" id="ARBA00001974"/>
    </source>
</evidence>
<dbReference type="InterPro" id="IPR009100">
    <property type="entry name" value="AcylCoA_DH/oxidase_NM_dom_sf"/>
</dbReference>
<evidence type="ECO:0000256" key="3">
    <source>
        <dbReference type="ARBA" id="ARBA00022630"/>
    </source>
</evidence>
<dbReference type="GO" id="GO:0003995">
    <property type="term" value="F:acyl-CoA dehydrogenase activity"/>
    <property type="evidence" value="ECO:0007669"/>
    <property type="project" value="InterPro"/>
</dbReference>
<dbReference type="FunFam" id="1.20.140.10:FF:000001">
    <property type="entry name" value="Acyl-CoA dehydrogenase"/>
    <property type="match status" value="1"/>
</dbReference>
<dbReference type="PANTHER" id="PTHR43884:SF12">
    <property type="entry name" value="ISOVALERYL-COA DEHYDROGENASE, MITOCHONDRIAL-RELATED"/>
    <property type="match status" value="1"/>
</dbReference>
<dbReference type="PIRSF" id="PIRSF016578">
    <property type="entry name" value="HsaA"/>
    <property type="match status" value="1"/>
</dbReference>
<feature type="domain" description="Acyl-CoA oxidase/dehydrogenase middle" evidence="8">
    <location>
        <begin position="120"/>
        <end position="212"/>
    </location>
</feature>
<dbReference type="InterPro" id="IPR006089">
    <property type="entry name" value="Acyl-CoA_DH_CS"/>
</dbReference>
<dbReference type="InterPro" id="IPR036250">
    <property type="entry name" value="AcylCo_DH-like_C"/>
</dbReference>
<sequence length="386" mass="42033">MTILTAAQQQLQTQARDFVRTELLPVANELDPQHADIPWSIVDRMAELGYFGILIDREHGGLGLGMTEYCLIAEELSRGWMSAASVIARANGIGAGVSDLHWRDDILRRQARGQWITAGAFSEPEAGSDLAAISCHAERRGDVYILNGEKRWCGWAKAADAILLLARTAPGRRDGLDVFVVEKPRGEFPAGITGTPIPKIGYHGITSWQLQICDLEVPATHLQLAPDGHSGNGFAMFATLVNWGRLHTAARAVGAARGALEDATTYAQQRVQFGKPIASFQAIKFRLADMATQVEAARALYLSAASLYDAGLDCQKQCSMAKLFASEVAEHVASSAMQVLGGNGYTTEHAVERHWRDGRLTQIFEGTSEIQRTIIAQHLLRETSTP</sequence>
<dbReference type="InterPro" id="IPR006091">
    <property type="entry name" value="Acyl-CoA_Oxase/DH_mid-dom"/>
</dbReference>
<dbReference type="InterPro" id="IPR037069">
    <property type="entry name" value="AcylCoA_DH/ox_N_sf"/>
</dbReference>
<feature type="domain" description="Acyl-CoA dehydrogenase/oxidase C-terminal" evidence="7">
    <location>
        <begin position="231"/>
        <end position="380"/>
    </location>
</feature>
<dbReference type="SUPFAM" id="SSF47203">
    <property type="entry name" value="Acyl-CoA dehydrogenase C-terminal domain-like"/>
    <property type="match status" value="1"/>
</dbReference>
<accession>A0A7I9WFQ9</accession>
<dbReference type="SUPFAM" id="SSF56645">
    <property type="entry name" value="Acyl-CoA dehydrogenase NM domain-like"/>
    <property type="match status" value="1"/>
</dbReference>
<keyword evidence="4 6" id="KW-0274">FAD</keyword>
<dbReference type="Gene3D" id="2.40.110.10">
    <property type="entry name" value="Butyryl-CoA Dehydrogenase, subunit A, domain 2"/>
    <property type="match status" value="1"/>
</dbReference>
<evidence type="ECO:0000259" key="9">
    <source>
        <dbReference type="Pfam" id="PF02771"/>
    </source>
</evidence>
<comment type="caution">
    <text evidence="10">The sequence shown here is derived from an EMBL/GenBank/DDBJ whole genome shotgun (WGS) entry which is preliminary data.</text>
</comment>
<dbReference type="EMBL" id="BLKT01000003">
    <property type="protein sequence ID" value="GFG56524.1"/>
    <property type="molecule type" value="Genomic_DNA"/>
</dbReference>
<evidence type="ECO:0000256" key="4">
    <source>
        <dbReference type="ARBA" id="ARBA00022827"/>
    </source>
</evidence>
<dbReference type="InterPro" id="IPR046373">
    <property type="entry name" value="Acyl-CoA_Oxase/DH_mid-dom_sf"/>
</dbReference>
<name>A0A7I9WFQ9_9MYCO</name>
<evidence type="ECO:0000259" key="7">
    <source>
        <dbReference type="Pfam" id="PF00441"/>
    </source>
</evidence>
<dbReference type="AlphaFoldDB" id="A0A7I9WFQ9"/>
<dbReference type="Gene3D" id="1.10.540.10">
    <property type="entry name" value="Acyl-CoA dehydrogenase/oxidase, N-terminal domain"/>
    <property type="match status" value="1"/>
</dbReference>
<dbReference type="GO" id="GO:0050660">
    <property type="term" value="F:flavin adenine dinucleotide binding"/>
    <property type="evidence" value="ECO:0007669"/>
    <property type="project" value="InterPro"/>
</dbReference>
<evidence type="ECO:0000259" key="8">
    <source>
        <dbReference type="Pfam" id="PF02770"/>
    </source>
</evidence>
<dbReference type="PANTHER" id="PTHR43884">
    <property type="entry name" value="ACYL-COA DEHYDROGENASE"/>
    <property type="match status" value="1"/>
</dbReference>
<evidence type="ECO:0000256" key="6">
    <source>
        <dbReference type="RuleBase" id="RU362125"/>
    </source>
</evidence>
<dbReference type="Pfam" id="PF02770">
    <property type="entry name" value="Acyl-CoA_dh_M"/>
    <property type="match status" value="1"/>
</dbReference>
<evidence type="ECO:0000313" key="11">
    <source>
        <dbReference type="Proteomes" id="UP000465241"/>
    </source>
</evidence>
<dbReference type="InterPro" id="IPR013786">
    <property type="entry name" value="AcylCoA_DH/ox_N"/>
</dbReference>
<reference evidence="10 11" key="1">
    <citation type="journal article" date="2019" name="Emerg. Microbes Infect.">
        <title>Comprehensive subspecies identification of 175 nontuberculous mycobacteria species based on 7547 genomic profiles.</title>
        <authorList>
            <person name="Matsumoto Y."/>
            <person name="Kinjo T."/>
            <person name="Motooka D."/>
            <person name="Nabeya D."/>
            <person name="Jung N."/>
            <person name="Uechi K."/>
            <person name="Horii T."/>
            <person name="Iida T."/>
            <person name="Fujita J."/>
            <person name="Nakamura S."/>
        </authorList>
    </citation>
    <scope>NUCLEOTIDE SEQUENCE [LARGE SCALE GENOMIC DNA]</scope>
    <source>
        <strain evidence="10 11">JCM 13392</strain>
    </source>
</reference>
<keyword evidence="3 6" id="KW-0285">Flavoprotein</keyword>
<evidence type="ECO:0000256" key="5">
    <source>
        <dbReference type="ARBA" id="ARBA00023002"/>
    </source>
</evidence>
<gene>
    <name evidence="10" type="ORF">MMUR_06600</name>
</gene>
<dbReference type="RefSeq" id="WP_193488116.1">
    <property type="nucleotide sequence ID" value="NZ_BAAAMC010000028.1"/>
</dbReference>
<protein>
    <submittedName>
        <fullName evidence="10">Acyl-CoA dehydrogenase</fullName>
    </submittedName>
</protein>
<dbReference type="Pfam" id="PF02771">
    <property type="entry name" value="Acyl-CoA_dh_N"/>
    <property type="match status" value="1"/>
</dbReference>
<feature type="domain" description="Acyl-CoA dehydrogenase/oxidase N-terminal" evidence="9">
    <location>
        <begin position="5"/>
        <end position="95"/>
    </location>
</feature>
<dbReference type="Proteomes" id="UP000465241">
    <property type="component" value="Unassembled WGS sequence"/>
</dbReference>
<dbReference type="PROSITE" id="PS00073">
    <property type="entry name" value="ACYL_COA_DH_2"/>
    <property type="match status" value="1"/>
</dbReference>
<evidence type="ECO:0000313" key="10">
    <source>
        <dbReference type="EMBL" id="GFG56524.1"/>
    </source>
</evidence>
<comment type="cofactor">
    <cofactor evidence="1 6">
        <name>FAD</name>
        <dbReference type="ChEBI" id="CHEBI:57692"/>
    </cofactor>
</comment>
<dbReference type="Gene3D" id="1.20.140.10">
    <property type="entry name" value="Butyryl-CoA Dehydrogenase, subunit A, domain 3"/>
    <property type="match status" value="1"/>
</dbReference>
<dbReference type="Pfam" id="PF00441">
    <property type="entry name" value="Acyl-CoA_dh_1"/>
    <property type="match status" value="1"/>
</dbReference>
<keyword evidence="5 6" id="KW-0560">Oxidoreductase</keyword>
<keyword evidence="11" id="KW-1185">Reference proteome</keyword>
<organism evidence="10 11">
    <name type="scientific">Mycolicibacterium murale</name>
    <dbReference type="NCBI Taxonomy" id="182220"/>
    <lineage>
        <taxon>Bacteria</taxon>
        <taxon>Bacillati</taxon>
        <taxon>Actinomycetota</taxon>
        <taxon>Actinomycetes</taxon>
        <taxon>Mycobacteriales</taxon>
        <taxon>Mycobacteriaceae</taxon>
        <taxon>Mycolicibacterium</taxon>
    </lineage>
</organism>
<dbReference type="InterPro" id="IPR009075">
    <property type="entry name" value="AcylCo_DH/oxidase_C"/>
</dbReference>
<proteinExistence type="inferred from homology"/>